<feature type="transmembrane region" description="Helical" evidence="6">
    <location>
        <begin position="29"/>
        <end position="50"/>
    </location>
</feature>
<gene>
    <name evidence="8" type="primary">ywqC_6</name>
    <name evidence="8" type="ORF">SDC9_118475</name>
</gene>
<feature type="transmembrane region" description="Helical" evidence="6">
    <location>
        <begin position="186"/>
        <end position="206"/>
    </location>
</feature>
<keyword evidence="5 6" id="KW-0472">Membrane</keyword>
<evidence type="ECO:0000313" key="8">
    <source>
        <dbReference type="EMBL" id="MPM71510.1"/>
    </source>
</evidence>
<evidence type="ECO:0000256" key="6">
    <source>
        <dbReference type="SAM" id="Phobius"/>
    </source>
</evidence>
<dbReference type="InterPro" id="IPR003856">
    <property type="entry name" value="LPS_length_determ_N"/>
</dbReference>
<keyword evidence="3 6" id="KW-0812">Transmembrane</keyword>
<dbReference type="InterPro" id="IPR050445">
    <property type="entry name" value="Bact_polysacc_biosynth/exp"/>
</dbReference>
<dbReference type="Pfam" id="PF02706">
    <property type="entry name" value="Wzz"/>
    <property type="match status" value="1"/>
</dbReference>
<comment type="subcellular location">
    <subcellularLocation>
        <location evidence="1">Cell membrane</location>
        <topology evidence="1">Multi-pass membrane protein</topology>
    </subcellularLocation>
</comment>
<evidence type="ECO:0000256" key="2">
    <source>
        <dbReference type="ARBA" id="ARBA00022475"/>
    </source>
</evidence>
<dbReference type="PANTHER" id="PTHR32309">
    <property type="entry name" value="TYROSINE-PROTEIN KINASE"/>
    <property type="match status" value="1"/>
</dbReference>
<sequence length="237" mass="26109">MSGEGKMQDSMDMEIDLKDLVLMLWNRKWTIILCAFWGGLLAFLITFLFVTPLYTASVSMYVSNNDNRSNSTITTSDLSASQSLVSTYIVVLKSDTLLTKVADKLDNSYSVEELRKMLTAESIDGTEAFRVSIINKDPKMAQKISNYIADVAPGDIVRVVKAGNVEVIDRAKLPDQADWPLARNTAIGLVLGILLAAAVVVVFNMMDTTIRTVEDLTKYYELPVLGEIPTISIAEAV</sequence>
<dbReference type="AlphaFoldDB" id="A0A645C171"/>
<keyword evidence="4 6" id="KW-1133">Transmembrane helix</keyword>
<dbReference type="GO" id="GO:0004713">
    <property type="term" value="F:protein tyrosine kinase activity"/>
    <property type="evidence" value="ECO:0007669"/>
    <property type="project" value="TreeGrafter"/>
</dbReference>
<dbReference type="GO" id="GO:0005886">
    <property type="term" value="C:plasma membrane"/>
    <property type="evidence" value="ECO:0007669"/>
    <property type="project" value="UniProtKB-SubCell"/>
</dbReference>
<keyword evidence="2" id="KW-1003">Cell membrane</keyword>
<dbReference type="EMBL" id="VSSQ01024161">
    <property type="protein sequence ID" value="MPM71510.1"/>
    <property type="molecule type" value="Genomic_DNA"/>
</dbReference>
<evidence type="ECO:0000259" key="7">
    <source>
        <dbReference type="Pfam" id="PF02706"/>
    </source>
</evidence>
<feature type="domain" description="Polysaccharide chain length determinant N-terminal" evidence="7">
    <location>
        <begin position="14"/>
        <end position="105"/>
    </location>
</feature>
<accession>A0A645C171</accession>
<evidence type="ECO:0000256" key="4">
    <source>
        <dbReference type="ARBA" id="ARBA00022989"/>
    </source>
</evidence>
<organism evidence="8">
    <name type="scientific">bioreactor metagenome</name>
    <dbReference type="NCBI Taxonomy" id="1076179"/>
    <lineage>
        <taxon>unclassified sequences</taxon>
        <taxon>metagenomes</taxon>
        <taxon>ecological metagenomes</taxon>
    </lineage>
</organism>
<proteinExistence type="predicted"/>
<evidence type="ECO:0000256" key="3">
    <source>
        <dbReference type="ARBA" id="ARBA00022692"/>
    </source>
</evidence>
<protein>
    <submittedName>
        <fullName evidence="8">Putative capsular polysaccharide biosynthesis protein YwqC</fullName>
    </submittedName>
</protein>
<evidence type="ECO:0000256" key="5">
    <source>
        <dbReference type="ARBA" id="ARBA00023136"/>
    </source>
</evidence>
<evidence type="ECO:0000256" key="1">
    <source>
        <dbReference type="ARBA" id="ARBA00004651"/>
    </source>
</evidence>
<comment type="caution">
    <text evidence="8">The sequence shown here is derived from an EMBL/GenBank/DDBJ whole genome shotgun (WGS) entry which is preliminary data.</text>
</comment>
<name>A0A645C171_9ZZZZ</name>
<dbReference type="PANTHER" id="PTHR32309:SF13">
    <property type="entry name" value="FERRIC ENTEROBACTIN TRANSPORT PROTEIN FEPE"/>
    <property type="match status" value="1"/>
</dbReference>
<reference evidence="8" key="1">
    <citation type="submission" date="2019-08" db="EMBL/GenBank/DDBJ databases">
        <authorList>
            <person name="Kucharzyk K."/>
            <person name="Murdoch R.W."/>
            <person name="Higgins S."/>
            <person name="Loffler F."/>
        </authorList>
    </citation>
    <scope>NUCLEOTIDE SEQUENCE</scope>
</reference>